<keyword evidence="9" id="KW-1185">Reference proteome</keyword>
<proteinExistence type="predicted"/>
<protein>
    <recommendedName>
        <fullName evidence="2">peptidylprolyl isomerase</fullName>
        <ecNumber evidence="2">5.2.1.8</ecNumber>
    </recommendedName>
</protein>
<dbReference type="PROSITE" id="PS01096">
    <property type="entry name" value="PPIC_PPIASE_1"/>
    <property type="match status" value="1"/>
</dbReference>
<evidence type="ECO:0000256" key="3">
    <source>
        <dbReference type="ARBA" id="ARBA00022729"/>
    </source>
</evidence>
<evidence type="ECO:0000256" key="5">
    <source>
        <dbReference type="ARBA" id="ARBA00023235"/>
    </source>
</evidence>
<dbReference type="Pfam" id="PF00639">
    <property type="entry name" value="Rotamase"/>
    <property type="match status" value="1"/>
</dbReference>
<organism evidence="8 9">
    <name type="scientific">Oceanobacillus profundus</name>
    <dbReference type="NCBI Taxonomy" id="372463"/>
    <lineage>
        <taxon>Bacteria</taxon>
        <taxon>Bacillati</taxon>
        <taxon>Bacillota</taxon>
        <taxon>Bacilli</taxon>
        <taxon>Bacillales</taxon>
        <taxon>Bacillaceae</taxon>
        <taxon>Oceanobacillus</taxon>
    </lineage>
</organism>
<dbReference type="Gene3D" id="1.10.4030.10">
    <property type="entry name" value="Porin chaperone SurA, peptide-binding domain"/>
    <property type="match status" value="1"/>
</dbReference>
<dbReference type="Proteomes" id="UP000285456">
    <property type="component" value="Unassembled WGS sequence"/>
</dbReference>
<dbReference type="PANTHER" id="PTHR47245">
    <property type="entry name" value="PEPTIDYLPROLYL ISOMERASE"/>
    <property type="match status" value="1"/>
</dbReference>
<evidence type="ECO:0000313" key="8">
    <source>
        <dbReference type="EMBL" id="RHW32156.1"/>
    </source>
</evidence>
<name>A0A417YH70_9BACI</name>
<dbReference type="InterPro" id="IPR046357">
    <property type="entry name" value="PPIase_dom_sf"/>
</dbReference>
<keyword evidence="3" id="KW-0732">Signal</keyword>
<dbReference type="AlphaFoldDB" id="A0A417YH70"/>
<dbReference type="EC" id="5.2.1.8" evidence="2"/>
<evidence type="ECO:0000256" key="1">
    <source>
        <dbReference type="ARBA" id="ARBA00000971"/>
    </source>
</evidence>
<feature type="domain" description="PpiC" evidence="7">
    <location>
        <begin position="164"/>
        <end position="256"/>
    </location>
</feature>
<dbReference type="PROSITE" id="PS50198">
    <property type="entry name" value="PPIC_PPIASE_2"/>
    <property type="match status" value="1"/>
</dbReference>
<reference evidence="8 9" key="1">
    <citation type="journal article" date="2007" name="Int. J. Syst. Evol. Microbiol.">
        <title>Oceanobacillus profundus sp. nov., isolated from a deep-sea sediment core.</title>
        <authorList>
            <person name="Kim Y.G."/>
            <person name="Choi D.H."/>
            <person name="Hyun S."/>
            <person name="Cho B.C."/>
        </authorList>
    </citation>
    <scope>NUCLEOTIDE SEQUENCE [LARGE SCALE GENOMIC DNA]</scope>
    <source>
        <strain evidence="8 9">DSM 18246</strain>
    </source>
</reference>
<dbReference type="PANTHER" id="PTHR47245:SF1">
    <property type="entry name" value="FOLDASE PROTEIN PRSA"/>
    <property type="match status" value="1"/>
</dbReference>
<dbReference type="OrthoDB" id="2677468at2"/>
<sequence>MSKKLLLGVVVVLLITNVASLLILNNNEDSVVMNDNDERTISSKEAVASIGDEEISYQQWIEALRSAYGEKQLKQMVDRAVVNQLAESEGIKIDEKLINRDVAFLITMQGVMTEEQAAKEEERLRDEVNYRYQLQQLLAADASTIPEEELKSFYDSYGSQYNFTASLQLSHILVENMETAEKVYDELEQGASFELLAEEYSQDDETKDDGGYLGYIYTSSQFLPGSYDDVTSEMDEHSYSEPFIADNGVAILYLHRKLPAIEFTYDEIKPYMESELALQEMDQSLIADPLWEQLDIDWIYSE</sequence>
<keyword evidence="5 6" id="KW-0413">Isomerase</keyword>
<dbReference type="InterPro" id="IPR023058">
    <property type="entry name" value="PPIase_PpiC_CS"/>
</dbReference>
<dbReference type="SUPFAM" id="SSF109998">
    <property type="entry name" value="Triger factor/SurA peptide-binding domain-like"/>
    <property type="match status" value="1"/>
</dbReference>
<dbReference type="Gene3D" id="3.10.50.40">
    <property type="match status" value="1"/>
</dbReference>
<dbReference type="RefSeq" id="WP_095314396.1">
    <property type="nucleotide sequence ID" value="NZ_JAMAWL010000004.1"/>
</dbReference>
<keyword evidence="4 6" id="KW-0697">Rotamase</keyword>
<dbReference type="SUPFAM" id="SSF54534">
    <property type="entry name" value="FKBP-like"/>
    <property type="match status" value="1"/>
</dbReference>
<accession>A0A417YH70</accession>
<dbReference type="InterPro" id="IPR027304">
    <property type="entry name" value="Trigger_fact/SurA_dom_sf"/>
</dbReference>
<comment type="catalytic activity">
    <reaction evidence="1">
        <text>[protein]-peptidylproline (omega=180) = [protein]-peptidylproline (omega=0)</text>
        <dbReference type="Rhea" id="RHEA:16237"/>
        <dbReference type="Rhea" id="RHEA-COMP:10747"/>
        <dbReference type="Rhea" id="RHEA-COMP:10748"/>
        <dbReference type="ChEBI" id="CHEBI:83833"/>
        <dbReference type="ChEBI" id="CHEBI:83834"/>
        <dbReference type="EC" id="5.2.1.8"/>
    </reaction>
</comment>
<gene>
    <name evidence="8" type="ORF">D1B32_10320</name>
</gene>
<evidence type="ECO:0000256" key="2">
    <source>
        <dbReference type="ARBA" id="ARBA00013194"/>
    </source>
</evidence>
<comment type="caution">
    <text evidence="8">The sequence shown here is derived from an EMBL/GenBank/DDBJ whole genome shotgun (WGS) entry which is preliminary data.</text>
</comment>
<dbReference type="EMBL" id="QWEH01000006">
    <property type="protein sequence ID" value="RHW32156.1"/>
    <property type="molecule type" value="Genomic_DNA"/>
</dbReference>
<evidence type="ECO:0000256" key="6">
    <source>
        <dbReference type="PROSITE-ProRule" id="PRU00278"/>
    </source>
</evidence>
<dbReference type="GO" id="GO:0003755">
    <property type="term" value="F:peptidyl-prolyl cis-trans isomerase activity"/>
    <property type="evidence" value="ECO:0007669"/>
    <property type="project" value="UniProtKB-KW"/>
</dbReference>
<evidence type="ECO:0000259" key="7">
    <source>
        <dbReference type="PROSITE" id="PS50198"/>
    </source>
</evidence>
<evidence type="ECO:0000313" key="9">
    <source>
        <dbReference type="Proteomes" id="UP000285456"/>
    </source>
</evidence>
<dbReference type="InterPro" id="IPR000297">
    <property type="entry name" value="PPIase_PpiC"/>
</dbReference>
<evidence type="ECO:0000256" key="4">
    <source>
        <dbReference type="ARBA" id="ARBA00023110"/>
    </source>
</evidence>
<dbReference type="InterPro" id="IPR050245">
    <property type="entry name" value="PrsA_foldase"/>
</dbReference>